<dbReference type="RefSeq" id="WP_062384253.1">
    <property type="nucleotide sequence ID" value="NZ_CP014544.1"/>
</dbReference>
<name>A0A127M977_9GAMM</name>
<dbReference type="InterPro" id="IPR001155">
    <property type="entry name" value="OxRdtase_FMN_N"/>
</dbReference>
<dbReference type="Gene3D" id="3.20.20.70">
    <property type="entry name" value="Aldolase class I"/>
    <property type="match status" value="1"/>
</dbReference>
<gene>
    <name evidence="4" type="ORF">AZF00_16470</name>
</gene>
<feature type="domain" description="NADH:flavin oxidoreductase/NADH oxidase N-terminal" evidence="3">
    <location>
        <begin position="17"/>
        <end position="260"/>
    </location>
</feature>
<keyword evidence="1" id="KW-0285">Flavoprotein</keyword>
<dbReference type="STRING" id="1470434.AZF00_16470"/>
<dbReference type="PANTHER" id="PTHR43656:SF2">
    <property type="entry name" value="BINDING OXIDOREDUCTASE, PUTATIVE (AFU_ORTHOLOGUE AFUA_2G08260)-RELATED"/>
    <property type="match status" value="1"/>
</dbReference>
<dbReference type="GO" id="GO:0016491">
    <property type="term" value="F:oxidoreductase activity"/>
    <property type="evidence" value="ECO:0007669"/>
    <property type="project" value="UniProtKB-KW"/>
</dbReference>
<dbReference type="Pfam" id="PF00724">
    <property type="entry name" value="Oxidored_FMN"/>
    <property type="match status" value="1"/>
</dbReference>
<evidence type="ECO:0000256" key="1">
    <source>
        <dbReference type="ARBA" id="ARBA00022630"/>
    </source>
</evidence>
<dbReference type="SUPFAM" id="SSF51395">
    <property type="entry name" value="FMN-linked oxidoreductases"/>
    <property type="match status" value="1"/>
</dbReference>
<dbReference type="GO" id="GO:0010181">
    <property type="term" value="F:FMN binding"/>
    <property type="evidence" value="ECO:0007669"/>
    <property type="project" value="InterPro"/>
</dbReference>
<protein>
    <submittedName>
        <fullName evidence="4">Oxidoreductase</fullName>
    </submittedName>
</protein>
<dbReference type="InterPro" id="IPR013785">
    <property type="entry name" value="Aldolase_TIM"/>
</dbReference>
<dbReference type="KEGG" id="zal:AZF00_16470"/>
<dbReference type="PANTHER" id="PTHR43656">
    <property type="entry name" value="BINDING OXIDOREDUCTASE, PUTATIVE (AFU_ORTHOLOGUE AFUA_2G08260)-RELATED"/>
    <property type="match status" value="1"/>
</dbReference>
<dbReference type="Proteomes" id="UP000074119">
    <property type="component" value="Chromosome"/>
</dbReference>
<evidence type="ECO:0000256" key="2">
    <source>
        <dbReference type="ARBA" id="ARBA00023002"/>
    </source>
</evidence>
<organism evidence="4 5">
    <name type="scientific">Zhongshania aliphaticivorans</name>
    <dbReference type="NCBI Taxonomy" id="1470434"/>
    <lineage>
        <taxon>Bacteria</taxon>
        <taxon>Pseudomonadati</taxon>
        <taxon>Pseudomonadota</taxon>
        <taxon>Gammaproteobacteria</taxon>
        <taxon>Cellvibrionales</taxon>
        <taxon>Spongiibacteraceae</taxon>
        <taxon>Zhongshania</taxon>
    </lineage>
</organism>
<accession>A0A127M977</accession>
<evidence type="ECO:0000313" key="5">
    <source>
        <dbReference type="Proteomes" id="UP000074119"/>
    </source>
</evidence>
<dbReference type="AlphaFoldDB" id="A0A127M977"/>
<dbReference type="EMBL" id="CP014544">
    <property type="protein sequence ID" value="AMO69797.1"/>
    <property type="molecule type" value="Genomic_DNA"/>
</dbReference>
<evidence type="ECO:0000313" key="4">
    <source>
        <dbReference type="EMBL" id="AMO69797.1"/>
    </source>
</evidence>
<evidence type="ECO:0000259" key="3">
    <source>
        <dbReference type="Pfam" id="PF00724"/>
    </source>
</evidence>
<sequence>MPDTIAHDSSAACFSAAKLNSLTLKNRFIKAGTFENMTSNGVPSDALNRFHGELADGGIAMTTLGYCAVENDGRLNENMMYMHEGIRPPLSVLIADLHQRGTMVSGQMGYCGGFSKNRHLSRRRPLGPSFGLNGLGIAQGMLFCDAMSVRDINAMVASYSRAATFMKSVGFDALEIHFGHGYGLCQFMSPKTNKRKDEYGGSLENRMRLPLRVLAAVREAVGDDFPLLGKISMTEGVRGGLHYDDAVEISKLLDKAGIDGIITSGGTSSMNPMIMFRGGNILPAMLKTEPSLVMRLILRLAGKAMFKDYPYKELYFLEQAKRIREAVNCKMIYVGGASSRASFDQLMAAGFDFIQLGRSLLSDPDLPNRAQADVNFVSRCTHCNECVATIESPEGIHCTQF</sequence>
<keyword evidence="2" id="KW-0560">Oxidoreductase</keyword>
<dbReference type="CDD" id="cd02803">
    <property type="entry name" value="OYE_like_FMN_family"/>
    <property type="match status" value="1"/>
</dbReference>
<dbReference type="InterPro" id="IPR051799">
    <property type="entry name" value="NADH_flavin_oxidoreductase"/>
</dbReference>
<reference evidence="4 5" key="1">
    <citation type="submission" date="2015-12" db="EMBL/GenBank/DDBJ databases">
        <authorList>
            <person name="Shamseldin A."/>
            <person name="Moawad H."/>
            <person name="Abd El-Rahim W.M."/>
            <person name="Sadowsky M.J."/>
        </authorList>
    </citation>
    <scope>NUCLEOTIDE SEQUENCE [LARGE SCALE GENOMIC DNA]</scope>
    <source>
        <strain evidence="4 5">SM2</strain>
    </source>
</reference>
<proteinExistence type="predicted"/>